<feature type="transmembrane region" description="Helical" evidence="2">
    <location>
        <begin position="122"/>
        <end position="144"/>
    </location>
</feature>
<keyword evidence="2" id="KW-1133">Transmembrane helix</keyword>
<reference evidence="3 4" key="1">
    <citation type="journal article" date="2013" name="Genome Biol.">
        <title>Genome of Acanthamoeba castellanii highlights extensive lateral gene transfer and early evolution of tyrosine kinase signaling.</title>
        <authorList>
            <person name="Clarke M."/>
            <person name="Lohan A.J."/>
            <person name="Liu B."/>
            <person name="Lagkouvardos I."/>
            <person name="Roy S."/>
            <person name="Zafar N."/>
            <person name="Bertelli C."/>
            <person name="Schilde C."/>
            <person name="Kianianmomeni A."/>
            <person name="Burglin T.R."/>
            <person name="Frech C."/>
            <person name="Turcotte B."/>
            <person name="Kopec K.O."/>
            <person name="Synnott J.M."/>
            <person name="Choo C."/>
            <person name="Paponov I."/>
            <person name="Finkler A."/>
            <person name="Soon Heng Tan C."/>
            <person name="Hutchins A.P."/>
            <person name="Weinmeier T."/>
            <person name="Rattei T."/>
            <person name="Chu J.S."/>
            <person name="Gimenez G."/>
            <person name="Irimia M."/>
            <person name="Rigden D.J."/>
            <person name="Fitzpatrick D.A."/>
            <person name="Lorenzo-Morales J."/>
            <person name="Bateman A."/>
            <person name="Chiu C.H."/>
            <person name="Tang P."/>
            <person name="Hegemann P."/>
            <person name="Fromm H."/>
            <person name="Raoult D."/>
            <person name="Greub G."/>
            <person name="Miranda-Saavedra D."/>
            <person name="Chen N."/>
            <person name="Nash P."/>
            <person name="Ginger M.L."/>
            <person name="Horn M."/>
            <person name="Schaap P."/>
            <person name="Caler L."/>
            <person name="Loftus B."/>
        </authorList>
    </citation>
    <scope>NUCLEOTIDE SEQUENCE [LARGE SCALE GENOMIC DNA]</scope>
    <source>
        <strain evidence="3 4">Neff</strain>
    </source>
</reference>
<gene>
    <name evidence="3" type="ORF">ACA1_097040</name>
</gene>
<organism evidence="3 4">
    <name type="scientific">Acanthamoeba castellanii (strain ATCC 30010 / Neff)</name>
    <dbReference type="NCBI Taxonomy" id="1257118"/>
    <lineage>
        <taxon>Eukaryota</taxon>
        <taxon>Amoebozoa</taxon>
        <taxon>Discosea</taxon>
        <taxon>Longamoebia</taxon>
        <taxon>Centramoebida</taxon>
        <taxon>Acanthamoebidae</taxon>
        <taxon>Acanthamoeba</taxon>
    </lineage>
</organism>
<dbReference type="VEuPathDB" id="AmoebaDB:ACA1_097040"/>
<dbReference type="EMBL" id="KB008103">
    <property type="protein sequence ID" value="ELR13021.1"/>
    <property type="molecule type" value="Genomic_DNA"/>
</dbReference>
<evidence type="ECO:0000256" key="1">
    <source>
        <dbReference type="SAM" id="MobiDB-lite"/>
    </source>
</evidence>
<keyword evidence="2" id="KW-0472">Membrane</keyword>
<evidence type="ECO:0000256" key="2">
    <source>
        <dbReference type="SAM" id="Phobius"/>
    </source>
</evidence>
<dbReference type="AlphaFoldDB" id="L8GLE2"/>
<feature type="transmembrane region" description="Helical" evidence="2">
    <location>
        <begin position="156"/>
        <end position="176"/>
    </location>
</feature>
<evidence type="ECO:0000313" key="4">
    <source>
        <dbReference type="Proteomes" id="UP000011083"/>
    </source>
</evidence>
<dbReference type="Proteomes" id="UP000011083">
    <property type="component" value="Unassembled WGS sequence"/>
</dbReference>
<dbReference type="GeneID" id="14913282"/>
<name>L8GLE2_ACACF</name>
<feature type="region of interest" description="Disordered" evidence="1">
    <location>
        <begin position="554"/>
        <end position="626"/>
    </location>
</feature>
<proteinExistence type="predicted"/>
<dbReference type="PANTHER" id="PTHR37766">
    <property type="entry name" value="OS01G0897100 PROTEIN"/>
    <property type="match status" value="1"/>
</dbReference>
<keyword evidence="4" id="KW-1185">Reference proteome</keyword>
<evidence type="ECO:0000313" key="3">
    <source>
        <dbReference type="EMBL" id="ELR13021.1"/>
    </source>
</evidence>
<keyword evidence="2" id="KW-0812">Transmembrane</keyword>
<dbReference type="PANTHER" id="PTHR37766:SF1">
    <property type="entry name" value="OS01G0897100 PROTEIN"/>
    <property type="match status" value="1"/>
</dbReference>
<dbReference type="RefSeq" id="XP_004335034.1">
    <property type="nucleotide sequence ID" value="XM_004334986.1"/>
</dbReference>
<dbReference type="OrthoDB" id="1927237at2759"/>
<feature type="transmembrane region" description="Helical" evidence="2">
    <location>
        <begin position="182"/>
        <end position="205"/>
    </location>
</feature>
<accession>L8GLE2</accession>
<sequence length="645" mass="72950">MEAPEHWRPRAKYVNLYLNEEQSTADGATDHAAKEADARLDLHGFIERKLKEGLVLKDPSARKEARLWLGATLGLLDADDPRLKHRYFLPFLRSGSSEHRERHESKPTAFAHAFAATTTARALPIAFALVLALRSQSLAFALLVSRTFAITFETPLAIAVALILALLSEPLAFALSTARSQAFALSFALTSASCPFAIALSLATLSPFRRRARPFSKTDRRVKGAAALEHYCLAERDHVWNKLVWRTGIPVSPVIAVQTRARLAELDPVGSVRSMLAREAAFFASEPFQRSVEDGGFLSLDYDYFATFIEESIRSTTASAGAGHGRQTREEHDQAMELRVALEDFVGGESLQKLCDHFLPYLHDDALFDLVRDVRDHHRHRRRRHDSSRVGDGHDEDLLQSELAQFVIVECRWRELDDLLLANAMAFFAGRLVKHLTSGEGEELGDSILAHLEKQRLTLASRDEKANDARGHWALRRRLCRRLPDGDRDHDRRSERRREDDEADVRRRQCRFICAEAFLLRYRLALDFVDERSLKKIMTNEGIAFRPVYVMTERKRRKGKGKSKTEKKEKTKKKLVGWRFPSASSTNATADEEKKRRRSDGDVGGDDDDEMAGGLTYGVPDTPGYIVGRFTRSALYSFRTHPRGS</sequence>
<protein>
    <submittedName>
        <fullName evidence="3">Uncharacterized protein</fullName>
    </submittedName>
</protein>
<dbReference type="KEGG" id="acan:ACA1_097040"/>